<proteinExistence type="predicted"/>
<comment type="caution">
    <text evidence="2">The sequence shown here is derived from an EMBL/GenBank/DDBJ whole genome shotgun (WGS) entry which is preliminary data.</text>
</comment>
<feature type="region of interest" description="Disordered" evidence="1">
    <location>
        <begin position="121"/>
        <end position="172"/>
    </location>
</feature>
<protein>
    <submittedName>
        <fullName evidence="2">Uncharacterized protein</fullName>
    </submittedName>
</protein>
<dbReference type="AlphaFoldDB" id="A0A8K0XUQ6"/>
<accession>A0A8K0XUQ6</accession>
<reference evidence="2" key="1">
    <citation type="journal article" date="2021" name="New Phytol.">
        <title>Evolutionary innovations through gain and loss of genes in the ectomycorrhizal Boletales.</title>
        <authorList>
            <person name="Wu G."/>
            <person name="Miyauchi S."/>
            <person name="Morin E."/>
            <person name="Kuo A."/>
            <person name="Drula E."/>
            <person name="Varga T."/>
            <person name="Kohler A."/>
            <person name="Feng B."/>
            <person name="Cao Y."/>
            <person name="Lipzen A."/>
            <person name="Daum C."/>
            <person name="Hundley H."/>
            <person name="Pangilinan J."/>
            <person name="Johnson J."/>
            <person name="Barry K."/>
            <person name="LaButti K."/>
            <person name="Ng V."/>
            <person name="Ahrendt S."/>
            <person name="Min B."/>
            <person name="Choi I.G."/>
            <person name="Park H."/>
            <person name="Plett J.M."/>
            <person name="Magnuson J."/>
            <person name="Spatafora J.W."/>
            <person name="Nagy L.G."/>
            <person name="Henrissat B."/>
            <person name="Grigoriev I.V."/>
            <person name="Yang Z.L."/>
            <person name="Xu J."/>
            <person name="Martin F.M."/>
        </authorList>
    </citation>
    <scope>NUCLEOTIDE SEQUENCE</scope>
    <source>
        <strain evidence="2">KKN 215</strain>
    </source>
</reference>
<keyword evidence="3" id="KW-1185">Reference proteome</keyword>
<name>A0A8K0XUQ6_9AGAR</name>
<dbReference type="Proteomes" id="UP000813824">
    <property type="component" value="Unassembled WGS sequence"/>
</dbReference>
<feature type="compositionally biased region" description="Basic and acidic residues" evidence="1">
    <location>
        <begin position="9"/>
        <end position="40"/>
    </location>
</feature>
<feature type="region of interest" description="Disordered" evidence="1">
    <location>
        <begin position="1"/>
        <end position="100"/>
    </location>
</feature>
<organism evidence="2 3">
    <name type="scientific">Cristinia sonorae</name>
    <dbReference type="NCBI Taxonomy" id="1940300"/>
    <lineage>
        <taxon>Eukaryota</taxon>
        <taxon>Fungi</taxon>
        <taxon>Dikarya</taxon>
        <taxon>Basidiomycota</taxon>
        <taxon>Agaricomycotina</taxon>
        <taxon>Agaricomycetes</taxon>
        <taxon>Agaricomycetidae</taxon>
        <taxon>Agaricales</taxon>
        <taxon>Pleurotineae</taxon>
        <taxon>Stephanosporaceae</taxon>
        <taxon>Cristinia</taxon>
    </lineage>
</organism>
<evidence type="ECO:0000313" key="2">
    <source>
        <dbReference type="EMBL" id="KAH8107823.1"/>
    </source>
</evidence>
<dbReference type="EMBL" id="JAEVFJ010000001">
    <property type="protein sequence ID" value="KAH8107823.1"/>
    <property type="molecule type" value="Genomic_DNA"/>
</dbReference>
<evidence type="ECO:0000256" key="1">
    <source>
        <dbReference type="SAM" id="MobiDB-lite"/>
    </source>
</evidence>
<evidence type="ECO:0000313" key="3">
    <source>
        <dbReference type="Proteomes" id="UP000813824"/>
    </source>
</evidence>
<sequence>MPLFGRKTKYAEDAHQAKSGQAHDPRDTTTGKDGTLEHRMPGGMDIGDSHSNSGLGAGDKLGNNSDIQGLRSGVRGSNPDNRGDGQFGSGLTPEMNPAGVNSQISSATLREEGVRLEREAEALHKQSAEVAEAERLEQEAREHRERAIASGANPIHRQPMAGPGSSHREGPN</sequence>
<gene>
    <name evidence="2" type="ORF">BXZ70DRAFT_1060505</name>
</gene>
<feature type="compositionally biased region" description="Basic and acidic residues" evidence="1">
    <location>
        <begin position="121"/>
        <end position="147"/>
    </location>
</feature>